<sequence length="266" mass="28771">MQHHHILSLACVSLVMLWGHGCAMHVPRVYSISMDTGSGNGEPDLLIPVDNPPVNIPPVNVAPSDVTPANVTTLDDTPFSPTTTTTVAPTLVGTISNTITTTMIRLKDFMLTRVVDFLQDNMLIITVVTSLLIVMIFIICCAATMSQKRKMEADKPVGEPPGKNHPAGGAKPSTGVHSRVYGGADSARRVQNQGTPKNTRTPSAALVGDKLGKEPKQKEVTKVKEEEEEPRRVEPKNKGLKCEEVQQNSSSSHPMVCTCHLRKANH</sequence>
<reference evidence="1" key="1">
    <citation type="submission" date="2021-05" db="EMBL/GenBank/DDBJ databases">
        <authorList>
            <person name="Pan Q."/>
            <person name="Jouanno E."/>
            <person name="Zahm M."/>
            <person name="Klopp C."/>
            <person name="Cabau C."/>
            <person name="Louis A."/>
            <person name="Berthelot C."/>
            <person name="Parey E."/>
            <person name="Roest Crollius H."/>
            <person name="Montfort J."/>
            <person name="Robinson-Rechavi M."/>
            <person name="Bouchez O."/>
            <person name="Lampietro C."/>
            <person name="Lopez Roques C."/>
            <person name="Donnadieu C."/>
            <person name="Postlethwait J."/>
            <person name="Bobe J."/>
            <person name="Dillon D."/>
            <person name="Chandos A."/>
            <person name="von Hippel F."/>
            <person name="Guiguen Y."/>
        </authorList>
    </citation>
    <scope>NUCLEOTIDE SEQUENCE</scope>
    <source>
        <strain evidence="1">YG-Jan2019</strain>
    </source>
</reference>
<dbReference type="Proteomes" id="UP001157502">
    <property type="component" value="Chromosome 10"/>
</dbReference>
<protein>
    <submittedName>
        <fullName evidence="1">Uncharacterized protein</fullName>
    </submittedName>
</protein>
<evidence type="ECO:0000313" key="2">
    <source>
        <dbReference type="Proteomes" id="UP001157502"/>
    </source>
</evidence>
<proteinExistence type="predicted"/>
<name>A0ACC2GQD1_DALPE</name>
<accession>A0ACC2GQD1</accession>
<organism evidence="1 2">
    <name type="scientific">Dallia pectoralis</name>
    <name type="common">Alaska blackfish</name>
    <dbReference type="NCBI Taxonomy" id="75939"/>
    <lineage>
        <taxon>Eukaryota</taxon>
        <taxon>Metazoa</taxon>
        <taxon>Chordata</taxon>
        <taxon>Craniata</taxon>
        <taxon>Vertebrata</taxon>
        <taxon>Euteleostomi</taxon>
        <taxon>Actinopterygii</taxon>
        <taxon>Neopterygii</taxon>
        <taxon>Teleostei</taxon>
        <taxon>Protacanthopterygii</taxon>
        <taxon>Esociformes</taxon>
        <taxon>Umbridae</taxon>
        <taxon>Dallia</taxon>
    </lineage>
</organism>
<comment type="caution">
    <text evidence="1">The sequence shown here is derived from an EMBL/GenBank/DDBJ whole genome shotgun (WGS) entry which is preliminary data.</text>
</comment>
<dbReference type="EMBL" id="CM055737">
    <property type="protein sequence ID" value="KAJ8005663.1"/>
    <property type="molecule type" value="Genomic_DNA"/>
</dbReference>
<keyword evidence="2" id="KW-1185">Reference proteome</keyword>
<evidence type="ECO:0000313" key="1">
    <source>
        <dbReference type="EMBL" id="KAJ8005663.1"/>
    </source>
</evidence>
<gene>
    <name evidence="1" type="ORF">DPEC_G00120270</name>
</gene>